<dbReference type="AlphaFoldDB" id="A0A316FFE8"/>
<accession>A0A316FFE8</accession>
<dbReference type="RefSeq" id="WP_109764851.1">
    <property type="nucleotide sequence ID" value="NZ_QGGU01000013.1"/>
</dbReference>
<evidence type="ECO:0000313" key="2">
    <source>
        <dbReference type="EMBL" id="PWK46416.1"/>
    </source>
</evidence>
<proteinExistence type="predicted"/>
<protein>
    <recommendedName>
        <fullName evidence="4">Lumazine-binding protein</fullName>
    </recommendedName>
</protein>
<dbReference type="InterPro" id="IPR032710">
    <property type="entry name" value="NTF2-like_dom_sf"/>
</dbReference>
<reference evidence="2 3" key="1">
    <citation type="submission" date="2018-05" db="EMBL/GenBank/DDBJ databases">
        <title>Genomic Encyclopedia of Type Strains, Phase IV (KMG-IV): sequencing the most valuable type-strain genomes for metagenomic binning, comparative biology and taxonomic classification.</title>
        <authorList>
            <person name="Goeker M."/>
        </authorList>
    </citation>
    <scope>NUCLEOTIDE SEQUENCE [LARGE SCALE GENOMIC DNA]</scope>
    <source>
        <strain evidence="2 3">DSM 25350</strain>
    </source>
</reference>
<gene>
    <name evidence="2" type="ORF">C8D97_113101</name>
</gene>
<evidence type="ECO:0008006" key="4">
    <source>
        <dbReference type="Google" id="ProtNLM"/>
    </source>
</evidence>
<keyword evidence="3" id="KW-1185">Reference proteome</keyword>
<dbReference type="OrthoDB" id="117186at2"/>
<name>A0A316FFE8_9GAMM</name>
<evidence type="ECO:0000313" key="3">
    <source>
        <dbReference type="Proteomes" id="UP000245790"/>
    </source>
</evidence>
<dbReference type="SUPFAM" id="SSF54427">
    <property type="entry name" value="NTF2-like"/>
    <property type="match status" value="1"/>
</dbReference>
<evidence type="ECO:0000256" key="1">
    <source>
        <dbReference type="SAM" id="SignalP"/>
    </source>
</evidence>
<organism evidence="2 3">
    <name type="scientific">Pleionea mediterranea</name>
    <dbReference type="NCBI Taxonomy" id="523701"/>
    <lineage>
        <taxon>Bacteria</taxon>
        <taxon>Pseudomonadati</taxon>
        <taxon>Pseudomonadota</taxon>
        <taxon>Gammaproteobacteria</taxon>
        <taxon>Oceanospirillales</taxon>
        <taxon>Pleioneaceae</taxon>
        <taxon>Pleionea</taxon>
    </lineage>
</organism>
<feature type="signal peptide" evidence="1">
    <location>
        <begin position="1"/>
        <end position="23"/>
    </location>
</feature>
<dbReference type="Gene3D" id="3.10.450.50">
    <property type="match status" value="1"/>
</dbReference>
<keyword evidence="1" id="KW-0732">Signal</keyword>
<dbReference type="Proteomes" id="UP000245790">
    <property type="component" value="Unassembled WGS sequence"/>
</dbReference>
<feature type="chain" id="PRO_5016275254" description="Lumazine-binding protein" evidence="1">
    <location>
        <begin position="24"/>
        <end position="171"/>
    </location>
</feature>
<sequence>MNKYVIAIAVIANLSFLCGQANAQNKNASALNRAVVKTTESDPLQPITHLFDAMREHDGKKFLLQFSKNAILQRVKQDGSIQTSNLKQFSESIASSTNSLDEQLLSVSLHKQGNLASVWTPYIFYLDGKVSHCGHNSFQLVKFAGEWKIQYLIDNVFDGDCDDFSQRFKVK</sequence>
<dbReference type="EMBL" id="QGGU01000013">
    <property type="protein sequence ID" value="PWK46416.1"/>
    <property type="molecule type" value="Genomic_DNA"/>
</dbReference>
<comment type="caution">
    <text evidence="2">The sequence shown here is derived from an EMBL/GenBank/DDBJ whole genome shotgun (WGS) entry which is preliminary data.</text>
</comment>